<protein>
    <submittedName>
        <fullName evidence="1">Uncharacterized protein</fullName>
    </submittedName>
</protein>
<name>A0A8D8WVY9_9HEMI</name>
<reference evidence="1" key="1">
    <citation type="submission" date="2021-05" db="EMBL/GenBank/DDBJ databases">
        <authorList>
            <person name="Alioto T."/>
            <person name="Alioto T."/>
            <person name="Gomez Garrido J."/>
        </authorList>
    </citation>
    <scope>NUCLEOTIDE SEQUENCE</scope>
</reference>
<organism evidence="1">
    <name type="scientific">Cacopsylla melanoneura</name>
    <dbReference type="NCBI Taxonomy" id="428564"/>
    <lineage>
        <taxon>Eukaryota</taxon>
        <taxon>Metazoa</taxon>
        <taxon>Ecdysozoa</taxon>
        <taxon>Arthropoda</taxon>
        <taxon>Hexapoda</taxon>
        <taxon>Insecta</taxon>
        <taxon>Pterygota</taxon>
        <taxon>Neoptera</taxon>
        <taxon>Paraneoptera</taxon>
        <taxon>Hemiptera</taxon>
        <taxon>Sternorrhyncha</taxon>
        <taxon>Psylloidea</taxon>
        <taxon>Psyllidae</taxon>
        <taxon>Psyllinae</taxon>
        <taxon>Cacopsylla</taxon>
    </lineage>
</organism>
<evidence type="ECO:0000313" key="1">
    <source>
        <dbReference type="EMBL" id="CAG6673188.1"/>
    </source>
</evidence>
<accession>A0A8D8WVY9</accession>
<sequence length="115" mass="13318">MLHKLCLEGFTIYFLVITSQKSRLDEVCLMRLRVGHCNFSHVYLFKREDKPMCCNEPLTIEHILVKCSKLRYRSVSNFPLTSVPEILKNDPDSVAAVLIRFSRETISCDSCNPYT</sequence>
<dbReference type="EMBL" id="HBUF01230529">
    <property type="protein sequence ID" value="CAG6673188.1"/>
    <property type="molecule type" value="Transcribed_RNA"/>
</dbReference>
<dbReference type="AlphaFoldDB" id="A0A8D8WVY9"/>
<proteinExistence type="predicted"/>